<keyword evidence="9" id="KW-1185">Reference proteome</keyword>
<dbReference type="Gene3D" id="1.10.600.10">
    <property type="entry name" value="Farnesyl Diphosphate Synthase"/>
    <property type="match status" value="1"/>
</dbReference>
<evidence type="ECO:0000256" key="1">
    <source>
        <dbReference type="ARBA" id="ARBA00001946"/>
    </source>
</evidence>
<feature type="compositionally biased region" description="Basic and acidic residues" evidence="7">
    <location>
        <begin position="1"/>
        <end position="18"/>
    </location>
</feature>
<evidence type="ECO:0000313" key="9">
    <source>
        <dbReference type="Proteomes" id="UP000199012"/>
    </source>
</evidence>
<name>A0A1I0Z9S3_9CELL</name>
<dbReference type="PROSITE" id="PS00723">
    <property type="entry name" value="POLYPRENYL_SYNTHASE_1"/>
    <property type="match status" value="1"/>
</dbReference>
<evidence type="ECO:0000256" key="5">
    <source>
        <dbReference type="ARBA" id="ARBA00022842"/>
    </source>
</evidence>
<accession>A0A1I0Z9S3</accession>
<evidence type="ECO:0000256" key="3">
    <source>
        <dbReference type="ARBA" id="ARBA00022679"/>
    </source>
</evidence>
<evidence type="ECO:0000256" key="7">
    <source>
        <dbReference type="SAM" id="MobiDB-lite"/>
    </source>
</evidence>
<keyword evidence="3 6" id="KW-0808">Transferase</keyword>
<dbReference type="EMBL" id="FOKA01000010">
    <property type="protein sequence ID" value="SFB21330.1"/>
    <property type="molecule type" value="Genomic_DNA"/>
</dbReference>
<protein>
    <submittedName>
        <fullName evidence="8">Geranylgeranyl diphosphate synthase, type II</fullName>
    </submittedName>
</protein>
<dbReference type="InterPro" id="IPR008949">
    <property type="entry name" value="Isoprenoid_synthase_dom_sf"/>
</dbReference>
<feature type="region of interest" description="Disordered" evidence="7">
    <location>
        <begin position="405"/>
        <end position="425"/>
    </location>
</feature>
<sequence length="425" mass="43461">MEPHRTDEDVSVRSEASRPGRGRAGGPARHDLLFPDEGAVRGPAHAPSPQDPDVVALAQDVGAAMRAVEEVLRDVTHRRTTEAAGTAAEYTALWQDLSRQVGGKMLRPHLTVAAYLGLGGTDVAAVAHVAAAQEVLHTAMLVHDDLLDHDEVRRGVPNVAGSARARLVADGAAGRRLEDQVVASGLLGGDLAIAQAFALVAAAPVDPAVRLVLVQQLADGIATTVAGELLDVRSALHAPADVDTLAVAHLKTAVYTFGVPLGAGAVLAGADDATVASLRQVGEALGVAFQLVDDDLGVFGDPATTGKSVLSDLREGKRTQLLRAAYAAASPQQRDVLDALVGHADLDESGAAAVRAVLEQTGARAATLDLARTLATRAHDLAVTTVPPPLAGYLGGLVEDLVGRGAETDGRSVPGRAAEGRGAGA</sequence>
<organism evidence="8 9">
    <name type="scientific">Cellulomonas marina</name>
    <dbReference type="NCBI Taxonomy" id="988821"/>
    <lineage>
        <taxon>Bacteria</taxon>
        <taxon>Bacillati</taxon>
        <taxon>Actinomycetota</taxon>
        <taxon>Actinomycetes</taxon>
        <taxon>Micrococcales</taxon>
        <taxon>Cellulomonadaceae</taxon>
        <taxon>Cellulomonas</taxon>
    </lineage>
</organism>
<keyword evidence="4" id="KW-0479">Metal-binding</keyword>
<dbReference type="OrthoDB" id="4497239at2"/>
<dbReference type="AlphaFoldDB" id="A0A1I0Z9S3"/>
<dbReference type="InterPro" id="IPR000092">
    <property type="entry name" value="Polyprenyl_synt"/>
</dbReference>
<dbReference type="GO" id="GO:0046872">
    <property type="term" value="F:metal ion binding"/>
    <property type="evidence" value="ECO:0007669"/>
    <property type="project" value="UniProtKB-KW"/>
</dbReference>
<dbReference type="RefSeq" id="WP_139224432.1">
    <property type="nucleotide sequence ID" value="NZ_BONM01000054.1"/>
</dbReference>
<proteinExistence type="inferred from homology"/>
<feature type="region of interest" description="Disordered" evidence="7">
    <location>
        <begin position="1"/>
        <end position="52"/>
    </location>
</feature>
<keyword evidence="5" id="KW-0460">Magnesium</keyword>
<reference evidence="8 9" key="1">
    <citation type="submission" date="2016-10" db="EMBL/GenBank/DDBJ databases">
        <authorList>
            <person name="de Groot N.N."/>
        </authorList>
    </citation>
    <scope>NUCLEOTIDE SEQUENCE [LARGE SCALE GENOMIC DNA]</scope>
    <source>
        <strain evidence="8 9">CGMCC 4.6945</strain>
    </source>
</reference>
<evidence type="ECO:0000313" key="8">
    <source>
        <dbReference type="EMBL" id="SFB21330.1"/>
    </source>
</evidence>
<dbReference type="GO" id="GO:0008299">
    <property type="term" value="P:isoprenoid biosynthetic process"/>
    <property type="evidence" value="ECO:0007669"/>
    <property type="project" value="InterPro"/>
</dbReference>
<evidence type="ECO:0000256" key="2">
    <source>
        <dbReference type="ARBA" id="ARBA00006706"/>
    </source>
</evidence>
<gene>
    <name evidence="8" type="ORF">SAMN05421867_1103</name>
</gene>
<dbReference type="Pfam" id="PF00348">
    <property type="entry name" value="polyprenyl_synt"/>
    <property type="match status" value="1"/>
</dbReference>
<evidence type="ECO:0000256" key="6">
    <source>
        <dbReference type="RuleBase" id="RU004466"/>
    </source>
</evidence>
<dbReference type="PANTHER" id="PTHR12001">
    <property type="entry name" value="GERANYLGERANYL PYROPHOSPHATE SYNTHASE"/>
    <property type="match status" value="1"/>
</dbReference>
<dbReference type="PANTHER" id="PTHR12001:SF85">
    <property type="entry name" value="SHORT CHAIN ISOPRENYL DIPHOSPHATE SYNTHASE"/>
    <property type="match status" value="1"/>
</dbReference>
<dbReference type="GO" id="GO:0004659">
    <property type="term" value="F:prenyltransferase activity"/>
    <property type="evidence" value="ECO:0007669"/>
    <property type="project" value="InterPro"/>
</dbReference>
<comment type="similarity">
    <text evidence="2 6">Belongs to the FPP/GGPP synthase family.</text>
</comment>
<evidence type="ECO:0000256" key="4">
    <source>
        <dbReference type="ARBA" id="ARBA00022723"/>
    </source>
</evidence>
<dbReference type="SUPFAM" id="SSF48576">
    <property type="entry name" value="Terpenoid synthases"/>
    <property type="match status" value="1"/>
</dbReference>
<dbReference type="Proteomes" id="UP000199012">
    <property type="component" value="Unassembled WGS sequence"/>
</dbReference>
<comment type="cofactor">
    <cofactor evidence="1">
        <name>Mg(2+)</name>
        <dbReference type="ChEBI" id="CHEBI:18420"/>
    </cofactor>
</comment>
<dbReference type="InterPro" id="IPR033749">
    <property type="entry name" value="Polyprenyl_synt_CS"/>
</dbReference>
<dbReference type="SFLD" id="SFLDS00005">
    <property type="entry name" value="Isoprenoid_Synthase_Type_I"/>
    <property type="match status" value="1"/>
</dbReference>
<dbReference type="STRING" id="988821.SAMN05421867_1103"/>